<evidence type="ECO:0000256" key="13">
    <source>
        <dbReference type="SAM" id="MobiDB-lite"/>
    </source>
</evidence>
<comment type="subcellular location">
    <subcellularLocation>
        <location evidence="1">Mitochondrion inner membrane</location>
        <topology evidence="1">Peripheral membrane protein</topology>
        <orientation evidence="1">Intermembrane side</orientation>
    </subcellularLocation>
    <subcellularLocation>
        <location evidence="10">Mitochondrion outer membrane</location>
        <topology evidence="10">Peripheral membrane protein</topology>
        <orientation evidence="10">Intermembrane side</orientation>
    </subcellularLocation>
</comment>
<evidence type="ECO:0000256" key="1">
    <source>
        <dbReference type="ARBA" id="ARBA00004137"/>
    </source>
</evidence>
<evidence type="ECO:0000256" key="11">
    <source>
        <dbReference type="ARBA" id="ARBA00047906"/>
    </source>
</evidence>
<reference evidence="15" key="1">
    <citation type="submission" date="2021-01" db="EMBL/GenBank/DDBJ databases">
        <authorList>
            <person name="Corre E."/>
            <person name="Pelletier E."/>
            <person name="Niang G."/>
            <person name="Scheremetjew M."/>
            <person name="Finn R."/>
            <person name="Kale V."/>
            <person name="Holt S."/>
            <person name="Cochrane G."/>
            <person name="Meng A."/>
            <person name="Brown T."/>
            <person name="Cohen L."/>
        </authorList>
    </citation>
    <scope>NUCLEOTIDE SEQUENCE</scope>
    <source>
        <strain evidence="15">GSO104</strain>
    </source>
</reference>
<evidence type="ECO:0000256" key="9">
    <source>
        <dbReference type="ARBA" id="ARBA00023315"/>
    </source>
</evidence>
<dbReference type="CDD" id="cd07989">
    <property type="entry name" value="LPLAT_AGPAT-like"/>
    <property type="match status" value="1"/>
</dbReference>
<evidence type="ECO:0000256" key="10">
    <source>
        <dbReference type="ARBA" id="ARBA00024323"/>
    </source>
</evidence>
<keyword evidence="4" id="KW-1000">Mitochondrion outer membrane</keyword>
<evidence type="ECO:0000256" key="4">
    <source>
        <dbReference type="ARBA" id="ARBA00022787"/>
    </source>
</evidence>
<proteinExistence type="inferred from homology"/>
<dbReference type="SMART" id="SM00563">
    <property type="entry name" value="PlsC"/>
    <property type="match status" value="1"/>
</dbReference>
<comment type="similarity">
    <text evidence="2 12">Belongs to the taffazin family.</text>
</comment>
<dbReference type="PANTHER" id="PTHR12497:SF0">
    <property type="entry name" value="TAFAZZIN"/>
    <property type="match status" value="1"/>
</dbReference>
<dbReference type="GO" id="GO:0006644">
    <property type="term" value="P:phospholipid metabolic process"/>
    <property type="evidence" value="ECO:0007669"/>
    <property type="project" value="InterPro"/>
</dbReference>
<feature type="region of interest" description="Disordered" evidence="13">
    <location>
        <begin position="416"/>
        <end position="442"/>
    </location>
</feature>
<keyword evidence="7" id="KW-0496">Mitochondrion</keyword>
<keyword evidence="6" id="KW-0443">Lipid metabolism</keyword>
<evidence type="ECO:0000256" key="2">
    <source>
        <dbReference type="ARBA" id="ARBA00010524"/>
    </source>
</evidence>
<evidence type="ECO:0000256" key="5">
    <source>
        <dbReference type="ARBA" id="ARBA00022792"/>
    </source>
</evidence>
<name>A0A6U3TIN0_9STRA</name>
<dbReference type="GO" id="GO:0008374">
    <property type="term" value="F:O-acyltransferase activity"/>
    <property type="evidence" value="ECO:0007669"/>
    <property type="project" value="TreeGrafter"/>
</dbReference>
<dbReference type="InterPro" id="IPR000872">
    <property type="entry name" value="Tafazzin"/>
</dbReference>
<protein>
    <recommendedName>
        <fullName evidence="12">Tafazzin family protein</fullName>
    </recommendedName>
</protein>
<dbReference type="InterPro" id="IPR002123">
    <property type="entry name" value="Plipid/glycerol_acylTrfase"/>
</dbReference>
<comment type="catalytic activity">
    <reaction evidence="11">
        <text>1'-[1,2-diacyl-sn-glycero-3-phospho],3'-[1-acyl-sn-glycero-3-phospho]-glycerol + a 1,2-diacyl-sn-glycero-3-phosphocholine = a cardiolipin + a 1-acyl-sn-glycero-3-phosphocholine</text>
        <dbReference type="Rhea" id="RHEA:33731"/>
        <dbReference type="ChEBI" id="CHEBI:57643"/>
        <dbReference type="ChEBI" id="CHEBI:58168"/>
        <dbReference type="ChEBI" id="CHEBI:62237"/>
        <dbReference type="ChEBI" id="CHEBI:64743"/>
    </reaction>
    <physiologicalReaction direction="left-to-right" evidence="11">
        <dbReference type="Rhea" id="RHEA:33732"/>
    </physiologicalReaction>
    <physiologicalReaction direction="right-to-left" evidence="11">
        <dbReference type="Rhea" id="RHEA:33733"/>
    </physiologicalReaction>
</comment>
<keyword evidence="8" id="KW-0472">Membrane</keyword>
<evidence type="ECO:0000256" key="3">
    <source>
        <dbReference type="ARBA" id="ARBA00022679"/>
    </source>
</evidence>
<evidence type="ECO:0000259" key="14">
    <source>
        <dbReference type="SMART" id="SM00563"/>
    </source>
</evidence>
<evidence type="ECO:0000256" key="12">
    <source>
        <dbReference type="RuleBase" id="RU365062"/>
    </source>
</evidence>
<keyword evidence="5" id="KW-0999">Mitochondrion inner membrane</keyword>
<accession>A0A6U3TIN0</accession>
<dbReference type="SUPFAM" id="SSF69593">
    <property type="entry name" value="Glycerol-3-phosphate (1)-acyltransferase"/>
    <property type="match status" value="1"/>
</dbReference>
<evidence type="ECO:0000313" key="15">
    <source>
        <dbReference type="EMBL" id="CAE4587337.1"/>
    </source>
</evidence>
<dbReference type="Pfam" id="PF01553">
    <property type="entry name" value="Acyltransferase"/>
    <property type="match status" value="1"/>
</dbReference>
<evidence type="ECO:0000256" key="7">
    <source>
        <dbReference type="ARBA" id="ARBA00023128"/>
    </source>
</evidence>
<gene>
    <name evidence="15" type="ORF">DBRI00130_LOCUS4594</name>
</gene>
<dbReference type="GO" id="GO:0005741">
    <property type="term" value="C:mitochondrial outer membrane"/>
    <property type="evidence" value="ECO:0007669"/>
    <property type="project" value="UniProtKB-SubCell"/>
</dbReference>
<organism evidence="15">
    <name type="scientific">Ditylum brightwellii</name>
    <dbReference type="NCBI Taxonomy" id="49249"/>
    <lineage>
        <taxon>Eukaryota</taxon>
        <taxon>Sar</taxon>
        <taxon>Stramenopiles</taxon>
        <taxon>Ochrophyta</taxon>
        <taxon>Bacillariophyta</taxon>
        <taxon>Mediophyceae</taxon>
        <taxon>Lithodesmiophycidae</taxon>
        <taxon>Lithodesmiales</taxon>
        <taxon>Lithodesmiaceae</taxon>
        <taxon>Ditylum</taxon>
    </lineage>
</organism>
<keyword evidence="9" id="KW-0012">Acyltransferase</keyword>
<sequence>MIRAASSSWGRRIITGKRVAAGTVIASFTAAAYYRPVPDNSTDGNGPDRTSESFCSSHQIFPYLRDETPFLLSIARSLTLGVTTLAIRVLMNTYGSYEIENDENYAKFLEIVLGGDGRSDQKQGLLTVANHRSLFDDPGVISCVLPLWVGLQPKYQRWGICSQEYCFNDAVPSLAKGYIGAGQVLPICRGAGVNQKLLLDFARLLADGEWCHIFPEGGVWQEGQLGGRRTAAQETETSSTSALVVPPAGKLKWGTGKLIAHANVRPRVIPFAHVGMENLLPIDYERNTTTLKKDLFGGEPLRVYIKFGKEIFFDDLIEEHEEEHGKLRTYNSTSGNVDGSVSGQTAIMRGHFHRNWDSTDAEKALYHKITLRIEMQLEKLTEEVVLKRNLYTSNSNIIDDNVESAIDMNDTSVLKAESRTSSNSHHEPRTASLCRKITKELN</sequence>
<feature type="domain" description="Phospholipid/glycerol acyltransferase" evidence="14">
    <location>
        <begin position="125"/>
        <end position="276"/>
    </location>
</feature>
<keyword evidence="3" id="KW-0808">Transferase</keyword>
<dbReference type="AlphaFoldDB" id="A0A6U3TIN0"/>
<evidence type="ECO:0000256" key="8">
    <source>
        <dbReference type="ARBA" id="ARBA00023136"/>
    </source>
</evidence>
<evidence type="ECO:0000256" key="6">
    <source>
        <dbReference type="ARBA" id="ARBA00023098"/>
    </source>
</evidence>
<dbReference type="PRINTS" id="PR00979">
    <property type="entry name" value="TAFAZZIN"/>
</dbReference>
<dbReference type="EMBL" id="HBNS01005644">
    <property type="protein sequence ID" value="CAE4587337.1"/>
    <property type="molecule type" value="Transcribed_RNA"/>
</dbReference>
<dbReference type="PANTHER" id="PTHR12497">
    <property type="entry name" value="TAZ PROTEIN TAFAZZIN"/>
    <property type="match status" value="1"/>
</dbReference>
<dbReference type="GO" id="GO:0005743">
    <property type="term" value="C:mitochondrial inner membrane"/>
    <property type="evidence" value="ECO:0007669"/>
    <property type="project" value="UniProtKB-SubCell"/>
</dbReference>